<comment type="caution">
    <text evidence="2">The sequence shown here is derived from an EMBL/GenBank/DDBJ whole genome shotgun (WGS) entry which is preliminary data.</text>
</comment>
<sequence>MSEFTIREASAADAPALAELANQYTYQNLDEEARQGGFLTGSFAAPALGAMLASVPGQVAYYQGELAGFVINSKLPAERYPPFIQAINALLPNLLYQQRPVTDYSWFYYGPVLVRQEYRGQGLLQQLFAATKQTLTGHFDLGVAFIAAENAASRWVHTQKLGLEVVGEIDFQGQAYDILVFPVS</sequence>
<protein>
    <recommendedName>
        <fullName evidence="1">N-acetyltransferase domain-containing protein</fullName>
    </recommendedName>
</protein>
<evidence type="ECO:0000259" key="1">
    <source>
        <dbReference type="PROSITE" id="PS51186"/>
    </source>
</evidence>
<gene>
    <name evidence="2" type="ORF">FNT36_00310</name>
</gene>
<proteinExistence type="predicted"/>
<dbReference type="GO" id="GO:0016747">
    <property type="term" value="F:acyltransferase activity, transferring groups other than amino-acyl groups"/>
    <property type="evidence" value="ECO:0007669"/>
    <property type="project" value="InterPro"/>
</dbReference>
<organism evidence="2 3">
    <name type="scientific">Hymenobacter setariae</name>
    <dbReference type="NCBI Taxonomy" id="2594794"/>
    <lineage>
        <taxon>Bacteria</taxon>
        <taxon>Pseudomonadati</taxon>
        <taxon>Bacteroidota</taxon>
        <taxon>Cytophagia</taxon>
        <taxon>Cytophagales</taxon>
        <taxon>Hymenobacteraceae</taxon>
        <taxon>Hymenobacter</taxon>
    </lineage>
</organism>
<name>A0A558C1C0_9BACT</name>
<evidence type="ECO:0000313" key="3">
    <source>
        <dbReference type="Proteomes" id="UP000317624"/>
    </source>
</evidence>
<dbReference type="AlphaFoldDB" id="A0A558C1C0"/>
<dbReference type="Gene3D" id="3.40.630.30">
    <property type="match status" value="1"/>
</dbReference>
<dbReference type="Proteomes" id="UP000317624">
    <property type="component" value="Unassembled WGS sequence"/>
</dbReference>
<keyword evidence="3" id="KW-1185">Reference proteome</keyword>
<dbReference type="SUPFAM" id="SSF55729">
    <property type="entry name" value="Acyl-CoA N-acyltransferases (Nat)"/>
    <property type="match status" value="1"/>
</dbReference>
<evidence type="ECO:0000313" key="2">
    <source>
        <dbReference type="EMBL" id="TVT42578.1"/>
    </source>
</evidence>
<accession>A0A558C1C0</accession>
<feature type="domain" description="N-acetyltransferase" evidence="1">
    <location>
        <begin position="4"/>
        <end position="184"/>
    </location>
</feature>
<dbReference type="InterPro" id="IPR000182">
    <property type="entry name" value="GNAT_dom"/>
</dbReference>
<dbReference type="RefSeq" id="WP_144842831.1">
    <property type="nucleotide sequence ID" value="NZ_VMRJ01000001.1"/>
</dbReference>
<dbReference type="OrthoDB" id="4228396at2"/>
<dbReference type="PROSITE" id="PS51186">
    <property type="entry name" value="GNAT"/>
    <property type="match status" value="1"/>
</dbReference>
<reference evidence="2 3" key="1">
    <citation type="submission" date="2019-07" db="EMBL/GenBank/DDBJ databases">
        <title>Hymenobacter sp. straun FUR1 Genome sequencing and assembly.</title>
        <authorList>
            <person name="Chhetri G."/>
        </authorList>
    </citation>
    <scope>NUCLEOTIDE SEQUENCE [LARGE SCALE GENOMIC DNA]</scope>
    <source>
        <strain evidence="2 3">Fur1</strain>
    </source>
</reference>
<dbReference type="EMBL" id="VMRJ01000001">
    <property type="protein sequence ID" value="TVT42578.1"/>
    <property type="molecule type" value="Genomic_DNA"/>
</dbReference>
<dbReference type="InterPro" id="IPR016181">
    <property type="entry name" value="Acyl_CoA_acyltransferase"/>
</dbReference>